<sequence>MPHGGLAASGKPPTLTLPHRYNTRLLTRRQGDSNGRFAQPHRPLAARALALALCATALGVAWLGSRASGSSAYVHVPDEVSAALLAARSMSARAALASGECTARERGVGSAFADDETSADAAPSAHVPAASASAPLMFSAIAPTSLLRASAASTPDPTAAAALPAASVHEPERALLTLDAMPRASAARQLAARADAALAALPAQPSSPHGAPPAAVGSARAPWLPFACALLLGAAVGCGLALAPPLCRLDAALRRRARELDAREACLAARERRIILREIEVDDRAHETILACGHWEEHARVCAEERHAALAQLELVREHARALQVELEAETDDVYSPFKQRDATGAGEEDDASAQQPRDSPSAASAARHPATVEPATPATGQPSGCARQLAPSAERAQQDTPLTCAGAHHDGAFTRELVLARELAQAEGAAAQLRAQLRALARGTPPRSLPVGPAADQLACRSHALFTPTPPHDTLLFADGLDSTVDSCSCADEHSVHGGAARDERQVAEHGSHGSTARARSSKGAGGRCHTRCALASFGSSPTGSFASTPSLASPAGGADDSERAGHQSERSGQPCELRCASAANATARLIG</sequence>
<keyword evidence="3" id="KW-1185">Reference proteome</keyword>
<feature type="compositionally biased region" description="Basic and acidic residues" evidence="1">
    <location>
        <begin position="562"/>
        <end position="571"/>
    </location>
</feature>
<feature type="region of interest" description="Disordered" evidence="1">
    <location>
        <begin position="541"/>
        <end position="579"/>
    </location>
</feature>
<feature type="compositionally biased region" description="Basic and acidic residues" evidence="1">
    <location>
        <begin position="495"/>
        <end position="513"/>
    </location>
</feature>
<feature type="compositionally biased region" description="Low complexity" evidence="1">
    <location>
        <begin position="353"/>
        <end position="370"/>
    </location>
</feature>
<evidence type="ECO:0000313" key="3">
    <source>
        <dbReference type="Proteomes" id="UP000751190"/>
    </source>
</evidence>
<accession>A0A8J6CJ17</accession>
<organism evidence="2 3">
    <name type="scientific">Diacronema lutheri</name>
    <name type="common">Unicellular marine alga</name>
    <name type="synonym">Monochrysis lutheri</name>
    <dbReference type="NCBI Taxonomy" id="2081491"/>
    <lineage>
        <taxon>Eukaryota</taxon>
        <taxon>Haptista</taxon>
        <taxon>Haptophyta</taxon>
        <taxon>Pavlovophyceae</taxon>
        <taxon>Pavlovales</taxon>
        <taxon>Pavlovaceae</taxon>
        <taxon>Diacronema</taxon>
    </lineage>
</organism>
<gene>
    <name evidence="2" type="ORF">KFE25_005903</name>
</gene>
<feature type="region of interest" description="Disordered" evidence="1">
    <location>
        <begin position="333"/>
        <end position="399"/>
    </location>
</feature>
<dbReference type="Proteomes" id="UP000751190">
    <property type="component" value="Unassembled WGS sequence"/>
</dbReference>
<name>A0A8J6CJ17_DIALT</name>
<comment type="caution">
    <text evidence="2">The sequence shown here is derived from an EMBL/GenBank/DDBJ whole genome shotgun (WGS) entry which is preliminary data.</text>
</comment>
<feature type="compositionally biased region" description="Polar residues" evidence="1">
    <location>
        <begin position="541"/>
        <end position="553"/>
    </location>
</feature>
<feature type="region of interest" description="Disordered" evidence="1">
    <location>
        <begin position="495"/>
        <end position="528"/>
    </location>
</feature>
<reference evidence="2" key="1">
    <citation type="submission" date="2021-05" db="EMBL/GenBank/DDBJ databases">
        <title>The genome of the haptophyte Pavlova lutheri (Diacronema luteri, Pavlovales) - a model for lipid biosynthesis in eukaryotic algae.</title>
        <authorList>
            <person name="Hulatt C.J."/>
            <person name="Posewitz M.C."/>
        </authorList>
    </citation>
    <scope>NUCLEOTIDE SEQUENCE</scope>
    <source>
        <strain evidence="2">NIVA-4/92</strain>
    </source>
</reference>
<proteinExistence type="predicted"/>
<evidence type="ECO:0000313" key="2">
    <source>
        <dbReference type="EMBL" id="KAG8469448.1"/>
    </source>
</evidence>
<evidence type="ECO:0000256" key="1">
    <source>
        <dbReference type="SAM" id="MobiDB-lite"/>
    </source>
</evidence>
<dbReference type="AlphaFoldDB" id="A0A8J6CJ17"/>
<protein>
    <submittedName>
        <fullName evidence="2">Uncharacterized protein</fullName>
    </submittedName>
</protein>
<dbReference type="EMBL" id="JAGTXO010000002">
    <property type="protein sequence ID" value="KAG8469448.1"/>
    <property type="molecule type" value="Genomic_DNA"/>
</dbReference>